<evidence type="ECO:0000256" key="3">
    <source>
        <dbReference type="ARBA" id="ARBA00023125"/>
    </source>
</evidence>
<feature type="compositionally biased region" description="Basic residues" evidence="6">
    <location>
        <begin position="727"/>
        <end position="738"/>
    </location>
</feature>
<feature type="compositionally biased region" description="Polar residues" evidence="6">
    <location>
        <begin position="741"/>
        <end position="750"/>
    </location>
</feature>
<dbReference type="GO" id="GO:0003677">
    <property type="term" value="F:DNA binding"/>
    <property type="evidence" value="ECO:0007669"/>
    <property type="project" value="UniProtKB-KW"/>
</dbReference>
<organism evidence="9 10">
    <name type="scientific">Lolium multiflorum</name>
    <name type="common">Italian ryegrass</name>
    <name type="synonym">Lolium perenne subsp. multiflorum</name>
    <dbReference type="NCBI Taxonomy" id="4521"/>
    <lineage>
        <taxon>Eukaryota</taxon>
        <taxon>Viridiplantae</taxon>
        <taxon>Streptophyta</taxon>
        <taxon>Embryophyta</taxon>
        <taxon>Tracheophyta</taxon>
        <taxon>Spermatophyta</taxon>
        <taxon>Magnoliopsida</taxon>
        <taxon>Liliopsida</taxon>
        <taxon>Poales</taxon>
        <taxon>Poaceae</taxon>
        <taxon>BOP clade</taxon>
        <taxon>Pooideae</taxon>
        <taxon>Poodae</taxon>
        <taxon>Poeae</taxon>
        <taxon>Poeae Chloroplast Group 2 (Poeae type)</taxon>
        <taxon>Loliodinae</taxon>
        <taxon>Loliinae</taxon>
        <taxon>Lolium</taxon>
    </lineage>
</organism>
<dbReference type="EMBL" id="JAUUTY010000002">
    <property type="protein sequence ID" value="KAK1684085.1"/>
    <property type="molecule type" value="Genomic_DNA"/>
</dbReference>
<dbReference type="PANTHER" id="PTHR31719">
    <property type="entry name" value="NAC TRANSCRIPTION FACTOR 56"/>
    <property type="match status" value="1"/>
</dbReference>
<keyword evidence="3" id="KW-0238">DNA-binding</keyword>
<feature type="region of interest" description="Disordered" evidence="6">
    <location>
        <begin position="592"/>
        <end position="637"/>
    </location>
</feature>
<keyword evidence="7" id="KW-0812">Transmembrane</keyword>
<accession>A0AAD8TK38</accession>
<evidence type="ECO:0000313" key="10">
    <source>
        <dbReference type="Proteomes" id="UP001231189"/>
    </source>
</evidence>
<keyword evidence="2" id="KW-0805">Transcription regulation</keyword>
<evidence type="ECO:0000256" key="4">
    <source>
        <dbReference type="ARBA" id="ARBA00023163"/>
    </source>
</evidence>
<keyword evidence="5" id="KW-0539">Nucleus</keyword>
<keyword evidence="7" id="KW-1133">Transmembrane helix</keyword>
<comment type="subcellular location">
    <subcellularLocation>
        <location evidence="1">Nucleus</location>
    </subcellularLocation>
</comment>
<feature type="compositionally biased region" description="Low complexity" evidence="6">
    <location>
        <begin position="592"/>
        <end position="608"/>
    </location>
</feature>
<feature type="transmembrane region" description="Helical" evidence="7">
    <location>
        <begin position="12"/>
        <end position="32"/>
    </location>
</feature>
<dbReference type="PROSITE" id="PS51005">
    <property type="entry name" value="NAC"/>
    <property type="match status" value="1"/>
</dbReference>
<keyword evidence="4" id="KW-0804">Transcription</keyword>
<feature type="compositionally biased region" description="Basic and acidic residues" evidence="6">
    <location>
        <begin position="706"/>
        <end position="719"/>
    </location>
</feature>
<evidence type="ECO:0000256" key="6">
    <source>
        <dbReference type="SAM" id="MobiDB-lite"/>
    </source>
</evidence>
<proteinExistence type="predicted"/>
<comment type="caution">
    <text evidence="9">The sequence shown here is derived from an EMBL/GenBank/DDBJ whole genome shotgun (WGS) entry which is preliminary data.</text>
</comment>
<feature type="compositionally biased region" description="Acidic residues" evidence="6">
    <location>
        <begin position="300"/>
        <end position="310"/>
    </location>
</feature>
<keyword evidence="10" id="KW-1185">Reference proteome</keyword>
<evidence type="ECO:0000256" key="5">
    <source>
        <dbReference type="ARBA" id="ARBA00023242"/>
    </source>
</evidence>
<feature type="region of interest" description="Disordered" evidence="6">
    <location>
        <begin position="767"/>
        <end position="786"/>
    </location>
</feature>
<sequence>MARVFRDTLAVGPLPIPMAFLYLLHLLFVYVFRPHRGGCCFEARFPWEDSLGSAAGQSSLALAVPCSCHQIMLRGRHESSTAGQRRASLLSQPALASQDCSVTMFSTLYDYMRWLRSTATFGSADLHASLPWRDDDTGDGIEQREGWGDDFHAGFKIIHTSPYNYTYSIRQATTSGRWTTRELFELSTSTYPDGDRYGLPDNEHLSTSDDESVLELCLDLARCDEVLGRCFPQGFFIDHGNIEFDEQWWRRQLWQDDDDDSHDWLREESCIDSTPDAVSKLHDGSCLEQDSVCSNSNSDADTDTDYDANTDTDTSGWTTEQPGSSDGVSDDSDSISSITTEELLAWQPDSETEVSTAHERSSHEPNGGDGTSGTPSWSTAGFRFLPSDRDIVLYYLKRKVLNRRLPVYHTIEERHDIYALDADEITLDESYGDEERLGFFFVQKQKVFHNGCYYRTPDGYWLIRGLETPVVHQGRTVAFRTAMDFHRGRPPYGCRTRWSMFEYKLDSSQLDLYNLAQPWMNSYVLCKESDDEEDEETEDQSRSAPHWKRSNMKSKDKGPMCDVMSTKAGEADAGKDGSADKSPLLKEQLQKPLPFQSSVGSSSVPLPSLKDHSATKPASAPPKSNLKPIPFNQYGSNLTESKLFPSAKACLSPVPQASEKAQTSSESRSEEPISPNILKRQRLSEEDRLEVGWESPEDWENDQETLAEKIAKLKRKQDGEVDNPPSRIKKKPGVKPKRAVVTSSPVTATRRSSRGKGANPEHVLLSASKRAAEKDQGTPTAPAPIDPFLVLPSVSDKHLWGVARDAGLGLDVSASSPSSLLSLIRAKELAQARLTEAAIKAKSKEEEAKKLKQNLAENMANPASAAQDLPSKGEPNEAGTDPERITLADIAKSSRTTRRKKGETFMGP</sequence>
<name>A0AAD8TK38_LOLMU</name>
<reference evidence="9" key="1">
    <citation type="submission" date="2023-07" db="EMBL/GenBank/DDBJ databases">
        <title>A chromosome-level genome assembly of Lolium multiflorum.</title>
        <authorList>
            <person name="Chen Y."/>
            <person name="Copetti D."/>
            <person name="Kolliker R."/>
            <person name="Studer B."/>
        </authorList>
    </citation>
    <scope>NUCLEOTIDE SEQUENCE</scope>
    <source>
        <strain evidence="9">02402/16</strain>
        <tissue evidence="9">Leaf</tissue>
    </source>
</reference>
<feature type="compositionally biased region" description="Acidic residues" evidence="6">
    <location>
        <begin position="695"/>
        <end position="705"/>
    </location>
</feature>
<evidence type="ECO:0000259" key="8">
    <source>
        <dbReference type="PROSITE" id="PS51005"/>
    </source>
</evidence>
<gene>
    <name evidence="9" type="ORF">QYE76_044933</name>
</gene>
<feature type="region of interest" description="Disordered" evidence="6">
    <location>
        <begin position="530"/>
        <end position="564"/>
    </location>
</feature>
<dbReference type="Pfam" id="PF02365">
    <property type="entry name" value="NAM"/>
    <property type="match status" value="1"/>
</dbReference>
<protein>
    <recommendedName>
        <fullName evidence="8">NAC domain-containing protein</fullName>
    </recommendedName>
</protein>
<keyword evidence="7" id="KW-0472">Membrane</keyword>
<evidence type="ECO:0000256" key="1">
    <source>
        <dbReference type="ARBA" id="ARBA00004123"/>
    </source>
</evidence>
<dbReference type="GO" id="GO:0006355">
    <property type="term" value="P:regulation of DNA-templated transcription"/>
    <property type="evidence" value="ECO:0007669"/>
    <property type="project" value="InterPro"/>
</dbReference>
<dbReference type="AlphaFoldDB" id="A0AAD8TK38"/>
<dbReference type="PANTHER" id="PTHR31719:SF43">
    <property type="entry name" value="NAC TRANSCRIPTION FACTOR 56"/>
    <property type="match status" value="1"/>
</dbReference>
<feature type="region of interest" description="Disordered" evidence="6">
    <location>
        <begin position="651"/>
        <end position="762"/>
    </location>
</feature>
<dbReference type="SUPFAM" id="SSF101941">
    <property type="entry name" value="NAC domain"/>
    <property type="match status" value="1"/>
</dbReference>
<evidence type="ECO:0000256" key="2">
    <source>
        <dbReference type="ARBA" id="ARBA00023015"/>
    </source>
</evidence>
<feature type="domain" description="NAC" evidence="8">
    <location>
        <begin position="378"/>
        <end position="531"/>
    </location>
</feature>
<dbReference type="GO" id="GO:0005634">
    <property type="term" value="C:nucleus"/>
    <property type="evidence" value="ECO:0007669"/>
    <property type="project" value="UniProtKB-SubCell"/>
</dbReference>
<dbReference type="InterPro" id="IPR036093">
    <property type="entry name" value="NAC_dom_sf"/>
</dbReference>
<dbReference type="Proteomes" id="UP001231189">
    <property type="component" value="Unassembled WGS sequence"/>
</dbReference>
<dbReference type="InterPro" id="IPR003441">
    <property type="entry name" value="NAC-dom"/>
</dbReference>
<feature type="region of interest" description="Disordered" evidence="6">
    <location>
        <begin position="290"/>
        <end position="375"/>
    </location>
</feature>
<evidence type="ECO:0000313" key="9">
    <source>
        <dbReference type="EMBL" id="KAK1684085.1"/>
    </source>
</evidence>
<evidence type="ECO:0000256" key="7">
    <source>
        <dbReference type="SAM" id="Phobius"/>
    </source>
</evidence>
<dbReference type="Gene3D" id="2.170.150.80">
    <property type="entry name" value="NAC domain"/>
    <property type="match status" value="1"/>
</dbReference>
<feature type="compositionally biased region" description="Basic and acidic residues" evidence="6">
    <location>
        <begin position="682"/>
        <end position="691"/>
    </location>
</feature>
<feature type="region of interest" description="Disordered" evidence="6">
    <location>
        <begin position="843"/>
        <end position="908"/>
    </location>
</feature>